<keyword evidence="4" id="KW-1185">Reference proteome</keyword>
<keyword evidence="1" id="KW-0547">Nucleotide-binding</keyword>
<dbReference type="SUPFAM" id="SSF56112">
    <property type="entry name" value="Protein kinase-like (PK-like)"/>
    <property type="match status" value="1"/>
</dbReference>
<dbReference type="Gene3D" id="2.60.200.20">
    <property type="match status" value="1"/>
</dbReference>
<protein>
    <submittedName>
        <fullName evidence="3">Serine/threonine-protein kinase fhke-related</fullName>
    </submittedName>
</protein>
<accession>A0A9Q0RHH6</accession>
<proteinExistence type="predicted"/>
<gene>
    <name evidence="3" type="ORF">M0811_03731</name>
</gene>
<comment type="caution">
    <text evidence="3">The sequence shown here is derived from an EMBL/GenBank/DDBJ whole genome shotgun (WGS) entry which is preliminary data.</text>
</comment>
<dbReference type="Gene3D" id="3.30.200.20">
    <property type="entry name" value="Phosphorylase Kinase, domain 1"/>
    <property type="match status" value="1"/>
</dbReference>
<dbReference type="SUPFAM" id="SSF49879">
    <property type="entry name" value="SMAD/FHA domain"/>
    <property type="match status" value="1"/>
</dbReference>
<reference evidence="3" key="1">
    <citation type="submission" date="2022-10" db="EMBL/GenBank/DDBJ databases">
        <title>Novel sulphate-reducing endosymbionts in the free-living metamonad Anaeramoeba.</title>
        <authorList>
            <person name="Jerlstrom-Hultqvist J."/>
            <person name="Cepicka I."/>
            <person name="Gallot-Lavallee L."/>
            <person name="Salas-Leiva D."/>
            <person name="Curtis B.A."/>
            <person name="Zahonova K."/>
            <person name="Pipaliya S."/>
            <person name="Dacks J."/>
            <person name="Roger A.J."/>
        </authorList>
    </citation>
    <scope>NUCLEOTIDE SEQUENCE</scope>
    <source>
        <strain evidence="3">BMAN</strain>
    </source>
</reference>
<name>A0A9Q0RHH6_ANAIG</name>
<dbReference type="GO" id="GO:0005634">
    <property type="term" value="C:nucleus"/>
    <property type="evidence" value="ECO:0007669"/>
    <property type="project" value="TreeGrafter"/>
</dbReference>
<dbReference type="AlphaFoldDB" id="A0A9Q0RHH6"/>
<dbReference type="EMBL" id="JAPDFW010000011">
    <property type="protein sequence ID" value="KAJ5080247.1"/>
    <property type="molecule type" value="Genomic_DNA"/>
</dbReference>
<keyword evidence="3" id="KW-0418">Kinase</keyword>
<dbReference type="InterPro" id="IPR000253">
    <property type="entry name" value="FHA_dom"/>
</dbReference>
<feature type="binding site" evidence="1">
    <location>
        <position position="185"/>
    </location>
    <ligand>
        <name>ATP</name>
        <dbReference type="ChEBI" id="CHEBI:30616"/>
    </ligand>
</feature>
<keyword evidence="3" id="KW-0808">Transferase</keyword>
<feature type="domain" description="FHA" evidence="2">
    <location>
        <begin position="49"/>
        <end position="104"/>
    </location>
</feature>
<dbReference type="PANTHER" id="PTHR16079">
    <property type="entry name" value="UBIQUITIN LIGASE PROTEIN CHFR"/>
    <property type="match status" value="1"/>
</dbReference>
<evidence type="ECO:0000313" key="4">
    <source>
        <dbReference type="Proteomes" id="UP001149090"/>
    </source>
</evidence>
<organism evidence="3 4">
    <name type="scientific">Anaeramoeba ignava</name>
    <name type="common">Anaerobic marine amoeba</name>
    <dbReference type="NCBI Taxonomy" id="1746090"/>
    <lineage>
        <taxon>Eukaryota</taxon>
        <taxon>Metamonada</taxon>
        <taxon>Anaeramoebidae</taxon>
        <taxon>Anaeramoeba</taxon>
    </lineage>
</organism>
<dbReference type="OrthoDB" id="40902at2759"/>
<dbReference type="GO" id="GO:0005524">
    <property type="term" value="F:ATP binding"/>
    <property type="evidence" value="ECO:0007669"/>
    <property type="project" value="UniProtKB-UniRule"/>
</dbReference>
<sequence>MADIAETLIENDNGLNSSQSQNEMNGIWGKLIPYDRSFEVIDLIGEEPITIGRNLNCSRVFTDRRISTNHCSIFKKPEPNNPNHILIYIKDTSTNGTFINNNKLKKGQQTVLYDSDQISLGSFSGSHIPPVVTYAFRNFLEKKKPIEQSGIHQFYDIRDKILGIGQFATVKEGTEKSTGKQYAIKIIDKNKFILTICFV</sequence>
<keyword evidence="1" id="KW-0067">ATP-binding</keyword>
<dbReference type="InterPro" id="IPR017441">
    <property type="entry name" value="Protein_kinase_ATP_BS"/>
</dbReference>
<evidence type="ECO:0000313" key="3">
    <source>
        <dbReference type="EMBL" id="KAJ5080247.1"/>
    </source>
</evidence>
<dbReference type="PROSITE" id="PS50006">
    <property type="entry name" value="FHA_DOMAIN"/>
    <property type="match status" value="1"/>
</dbReference>
<dbReference type="InterPro" id="IPR008984">
    <property type="entry name" value="SMAD_FHA_dom_sf"/>
</dbReference>
<dbReference type="SMART" id="SM00240">
    <property type="entry name" value="FHA"/>
    <property type="match status" value="1"/>
</dbReference>
<dbReference type="GO" id="GO:0016567">
    <property type="term" value="P:protein ubiquitination"/>
    <property type="evidence" value="ECO:0007669"/>
    <property type="project" value="TreeGrafter"/>
</dbReference>
<dbReference type="Proteomes" id="UP001149090">
    <property type="component" value="Unassembled WGS sequence"/>
</dbReference>
<dbReference type="Pfam" id="PF00498">
    <property type="entry name" value="FHA"/>
    <property type="match status" value="1"/>
</dbReference>
<evidence type="ECO:0000256" key="1">
    <source>
        <dbReference type="PROSITE-ProRule" id="PRU10141"/>
    </source>
</evidence>
<dbReference type="GO" id="GO:0006511">
    <property type="term" value="P:ubiquitin-dependent protein catabolic process"/>
    <property type="evidence" value="ECO:0007669"/>
    <property type="project" value="TreeGrafter"/>
</dbReference>
<dbReference type="PROSITE" id="PS00107">
    <property type="entry name" value="PROTEIN_KINASE_ATP"/>
    <property type="match status" value="1"/>
</dbReference>
<dbReference type="PANTHER" id="PTHR16079:SF4">
    <property type="entry name" value="E3 UBIQUITIN-PROTEIN LIGASE CHFR"/>
    <property type="match status" value="1"/>
</dbReference>
<dbReference type="GO" id="GO:0004842">
    <property type="term" value="F:ubiquitin-protein transferase activity"/>
    <property type="evidence" value="ECO:0007669"/>
    <property type="project" value="TreeGrafter"/>
</dbReference>
<evidence type="ECO:0000259" key="2">
    <source>
        <dbReference type="PROSITE" id="PS50006"/>
    </source>
</evidence>
<dbReference type="GO" id="GO:0016301">
    <property type="term" value="F:kinase activity"/>
    <property type="evidence" value="ECO:0007669"/>
    <property type="project" value="UniProtKB-KW"/>
</dbReference>
<dbReference type="InterPro" id="IPR052256">
    <property type="entry name" value="E3_ubiquitin-ligase_CHFR"/>
</dbReference>
<dbReference type="InterPro" id="IPR011009">
    <property type="entry name" value="Kinase-like_dom_sf"/>
</dbReference>